<dbReference type="PANTHER" id="PTHR13269">
    <property type="entry name" value="NUCLEOPORIN NDC1"/>
    <property type="match status" value="1"/>
</dbReference>
<dbReference type="VEuPathDB" id="FungiDB:CJI96_0004557"/>
<feature type="region of interest" description="Disordered" evidence="13">
    <location>
        <begin position="371"/>
        <end position="393"/>
    </location>
</feature>
<dbReference type="EMBL" id="LGST01000061">
    <property type="protein sequence ID" value="KND96024.1"/>
    <property type="molecule type" value="Genomic_DNA"/>
</dbReference>
<evidence type="ECO:0000256" key="7">
    <source>
        <dbReference type="ARBA" id="ARBA00022927"/>
    </source>
</evidence>
<keyword evidence="9" id="KW-0811">Translocation</keyword>
<dbReference type="InterPro" id="IPR019049">
    <property type="entry name" value="Nucleoporin_prot_Ndc1/Nup"/>
</dbReference>
<evidence type="ECO:0000256" key="10">
    <source>
        <dbReference type="ARBA" id="ARBA00023132"/>
    </source>
</evidence>
<evidence type="ECO:0000256" key="6">
    <source>
        <dbReference type="ARBA" id="ARBA00022816"/>
    </source>
</evidence>
<dbReference type="GO" id="GO:0031965">
    <property type="term" value="C:nuclear membrane"/>
    <property type="evidence" value="ECO:0007669"/>
    <property type="project" value="UniProtKB-SubCell"/>
</dbReference>
<evidence type="ECO:0000256" key="8">
    <source>
        <dbReference type="ARBA" id="ARBA00022989"/>
    </source>
</evidence>
<evidence type="ECO:0000256" key="4">
    <source>
        <dbReference type="ARBA" id="ARBA00022448"/>
    </source>
</evidence>
<keyword evidence="7" id="KW-0653">Protein transport</keyword>
<evidence type="ECO:0000256" key="3">
    <source>
        <dbReference type="ARBA" id="ARBA00005760"/>
    </source>
</evidence>
<evidence type="ECO:0000256" key="12">
    <source>
        <dbReference type="ARBA" id="ARBA00023242"/>
    </source>
</evidence>
<evidence type="ECO:0000313" key="16">
    <source>
        <dbReference type="Proteomes" id="UP000037122"/>
    </source>
</evidence>
<feature type="transmembrane region" description="Helical" evidence="14">
    <location>
        <begin position="29"/>
        <end position="50"/>
    </location>
</feature>
<comment type="caution">
    <text evidence="15">The sequence shown here is derived from an EMBL/GenBank/DDBJ whole genome shotgun (WGS) entry which is preliminary data.</text>
</comment>
<keyword evidence="11 14" id="KW-0472">Membrane</keyword>
<protein>
    <recommendedName>
        <fullName evidence="17">Nucleoporin NDC1</fullName>
    </recommendedName>
</protein>
<evidence type="ECO:0000256" key="14">
    <source>
        <dbReference type="SAM" id="Phobius"/>
    </source>
</evidence>
<keyword evidence="6" id="KW-0509">mRNA transport</keyword>
<sequence length="649" mass="75059">MSGSLKPPPKRITSHQHYFKKVFEKRLRYWNKIAFLLALGASFILAFPYMSIWRNLAYTFTFRGLLLYLALFLVKLCRNSNATVEYSKSKTLAQQIARSVLTRRYFTSLLFYLGSSYMIYGLFMLQLPLRSQYSIVAKEFRRRPAINDEWVYFWFHAYYVALMYTVQHIVFQRNRLQFRYGVNHIRPDSVLFTKFPSLLGHAVLFNTVTLVSSPVVYWVIRSTIYKINWLFFTILSLDLTIPRFHIGFRTLFNISFVSFFVFLLWEIVNHVYDTYATIGCLDGKKPISSYSADPISTILSCLRDVEPENQISRLTAFQELANLATTDDPEGVKRRKAIYNAHSVAGFVWPAILDECALVIKETSSRVNYRSESDMKALRGSQESTKTEEPLNENKDSFLFGNSFNTTSDTTQPLFDASSSPLKRYEEVAPSKPSFYTRIEKSPFGKMVIDNVLKPAHKYLSVYLNPQETRSKPKGLTNKVALLQQYYTKYRNEVLDSSIGVLFRITLKRDTESRVVNPVNYGNAVIALAGILMHAVEEDRNNTVTGAHISEVLNLLERPIRACANYTDILPASVYLTKEQRENEHATRQHLIALLHDLTIQQFFHLCVKYNHKLNDLLLSSRAFKLAKWVIDASIAQQQKERNPSDLYY</sequence>
<evidence type="ECO:0000256" key="9">
    <source>
        <dbReference type="ARBA" id="ARBA00023010"/>
    </source>
</evidence>
<evidence type="ECO:0000256" key="13">
    <source>
        <dbReference type="SAM" id="MobiDB-lite"/>
    </source>
</evidence>
<dbReference type="VEuPathDB" id="FungiDB:B9J08_004594"/>
<dbReference type="AlphaFoldDB" id="A0A0L0NPU9"/>
<evidence type="ECO:0000256" key="5">
    <source>
        <dbReference type="ARBA" id="ARBA00022692"/>
    </source>
</evidence>
<evidence type="ECO:0000256" key="1">
    <source>
        <dbReference type="ARBA" id="ARBA00004232"/>
    </source>
</evidence>
<dbReference type="VEuPathDB" id="FungiDB:QG37_07647"/>
<dbReference type="GO" id="GO:0005816">
    <property type="term" value="C:spindle pole body"/>
    <property type="evidence" value="ECO:0007669"/>
    <property type="project" value="TreeGrafter"/>
</dbReference>
<comment type="subcellular location">
    <subcellularLocation>
        <location evidence="1">Nucleus membrane</location>
        <topology evidence="1">Multi-pass membrane protein</topology>
    </subcellularLocation>
    <subcellularLocation>
        <location evidence="2">Nucleus</location>
        <location evidence="2">Nuclear pore complex</location>
    </subcellularLocation>
</comment>
<accession>A0A0L0NPU9</accession>
<feature type="transmembrane region" description="Helical" evidence="14">
    <location>
        <begin position="151"/>
        <end position="171"/>
    </location>
</feature>
<evidence type="ECO:0008006" key="17">
    <source>
        <dbReference type="Google" id="ProtNLM"/>
    </source>
</evidence>
<proteinExistence type="inferred from homology"/>
<dbReference type="VEuPathDB" id="FungiDB:CJJ09_004608"/>
<feature type="transmembrane region" description="Helical" evidence="14">
    <location>
        <begin position="198"/>
        <end position="220"/>
    </location>
</feature>
<dbReference type="GO" id="GO:0015031">
    <property type="term" value="P:protein transport"/>
    <property type="evidence" value="ECO:0007669"/>
    <property type="project" value="UniProtKB-KW"/>
</dbReference>
<dbReference type="GO" id="GO:0070631">
    <property type="term" value="P:spindle pole body localization"/>
    <property type="evidence" value="ECO:0007669"/>
    <property type="project" value="TreeGrafter"/>
</dbReference>
<dbReference type="VEuPathDB" id="FungiDB:CJJ07_002779"/>
<dbReference type="Pfam" id="PF09531">
    <property type="entry name" value="Ndc1_Nup"/>
    <property type="match status" value="1"/>
</dbReference>
<gene>
    <name evidence="15" type="ORF">QG37_07647</name>
</gene>
<dbReference type="GO" id="GO:0051028">
    <property type="term" value="P:mRNA transport"/>
    <property type="evidence" value="ECO:0007669"/>
    <property type="project" value="UniProtKB-KW"/>
</dbReference>
<evidence type="ECO:0000313" key="15">
    <source>
        <dbReference type="EMBL" id="KND96024.1"/>
    </source>
</evidence>
<dbReference type="GO" id="GO:0070762">
    <property type="term" value="C:nuclear pore transmembrane ring"/>
    <property type="evidence" value="ECO:0007669"/>
    <property type="project" value="TreeGrafter"/>
</dbReference>
<feature type="transmembrane region" description="Helical" evidence="14">
    <location>
        <begin position="226"/>
        <end position="244"/>
    </location>
</feature>
<name>A0A0L0NPU9_CANAR</name>
<keyword evidence="12" id="KW-0539">Nucleus</keyword>
<dbReference type="Proteomes" id="UP000037122">
    <property type="component" value="Unassembled WGS sequence"/>
</dbReference>
<dbReference type="GO" id="GO:0106166">
    <property type="term" value="F:spindle pole body-nuclear membrane anchor activity"/>
    <property type="evidence" value="ECO:0007669"/>
    <property type="project" value="TreeGrafter"/>
</dbReference>
<dbReference type="PANTHER" id="PTHR13269:SF6">
    <property type="entry name" value="NUCLEOPORIN NDC1"/>
    <property type="match status" value="1"/>
</dbReference>
<dbReference type="GO" id="GO:0006999">
    <property type="term" value="P:nuclear pore organization"/>
    <property type="evidence" value="ECO:0007669"/>
    <property type="project" value="TreeGrafter"/>
</dbReference>
<evidence type="ECO:0000256" key="2">
    <source>
        <dbReference type="ARBA" id="ARBA00004567"/>
    </source>
</evidence>
<feature type="transmembrane region" description="Helical" evidence="14">
    <location>
        <begin position="105"/>
        <end position="125"/>
    </location>
</feature>
<reference evidence="16" key="1">
    <citation type="journal article" date="2015" name="BMC Genomics">
        <title>Draft genome of a commonly misdiagnosed multidrug resistant pathogen Candida auris.</title>
        <authorList>
            <person name="Chatterjee S."/>
            <person name="Alampalli S.V."/>
            <person name="Nageshan R.K."/>
            <person name="Chettiar S.T."/>
            <person name="Joshi S."/>
            <person name="Tatu U.S."/>
        </authorList>
    </citation>
    <scope>NUCLEOTIDE SEQUENCE [LARGE SCALE GENOMIC DNA]</scope>
    <source>
        <strain evidence="16">6684</strain>
    </source>
</reference>
<keyword evidence="4" id="KW-0813">Transport</keyword>
<keyword evidence="10" id="KW-0906">Nuclear pore complex</keyword>
<keyword evidence="5 14" id="KW-0812">Transmembrane</keyword>
<dbReference type="VEuPathDB" id="FungiDB:CJI97_004858"/>
<organism evidence="15 16">
    <name type="scientific">Candidozyma auris</name>
    <name type="common">Yeast</name>
    <name type="synonym">Candida auris</name>
    <dbReference type="NCBI Taxonomy" id="498019"/>
    <lineage>
        <taxon>Eukaryota</taxon>
        <taxon>Fungi</taxon>
        <taxon>Dikarya</taxon>
        <taxon>Ascomycota</taxon>
        <taxon>Saccharomycotina</taxon>
        <taxon>Pichiomycetes</taxon>
        <taxon>Metschnikowiaceae</taxon>
        <taxon>Candidozyma</taxon>
    </lineage>
</organism>
<keyword evidence="8 14" id="KW-1133">Transmembrane helix</keyword>
<comment type="similarity">
    <text evidence="3">Belongs to the NDC1 family.</text>
</comment>
<evidence type="ECO:0000256" key="11">
    <source>
        <dbReference type="ARBA" id="ARBA00023136"/>
    </source>
</evidence>